<proteinExistence type="predicted"/>
<evidence type="ECO:0000313" key="1">
    <source>
        <dbReference type="Proteomes" id="UP000887565"/>
    </source>
</evidence>
<dbReference type="Proteomes" id="UP000887565">
    <property type="component" value="Unplaced"/>
</dbReference>
<reference evidence="2" key="1">
    <citation type="submission" date="2022-11" db="UniProtKB">
        <authorList>
            <consortium name="WormBaseParasite"/>
        </authorList>
    </citation>
    <scope>IDENTIFICATION</scope>
</reference>
<accession>A0A915L3Q8</accession>
<dbReference type="AlphaFoldDB" id="A0A915L3Q8"/>
<keyword evidence="1" id="KW-1185">Reference proteome</keyword>
<name>A0A915L3Q8_ROMCU</name>
<sequence>MAASATARIRVSKLFVFVEPTLNCIFHMEICILGIHSIVVDIFAIIPILAVAHLATAGPGRGVGGQCRVPCLKKFIKLMKIDEQVLRQLLYNLHLTPSAVTDRRLDLGIGSTAAGGYRPLNIAEFYILVLRRMINVVRFTTTSNQIAQ</sequence>
<dbReference type="WBParaSite" id="nRc.2.0.1.t44399-RA">
    <property type="protein sequence ID" value="nRc.2.0.1.t44399-RA"/>
    <property type="gene ID" value="nRc.2.0.1.g44399"/>
</dbReference>
<organism evidence="1 2">
    <name type="scientific">Romanomermis culicivorax</name>
    <name type="common">Nematode worm</name>
    <dbReference type="NCBI Taxonomy" id="13658"/>
    <lineage>
        <taxon>Eukaryota</taxon>
        <taxon>Metazoa</taxon>
        <taxon>Ecdysozoa</taxon>
        <taxon>Nematoda</taxon>
        <taxon>Enoplea</taxon>
        <taxon>Dorylaimia</taxon>
        <taxon>Mermithida</taxon>
        <taxon>Mermithoidea</taxon>
        <taxon>Mermithidae</taxon>
        <taxon>Romanomermis</taxon>
    </lineage>
</organism>
<evidence type="ECO:0000313" key="2">
    <source>
        <dbReference type="WBParaSite" id="nRc.2.0.1.t44399-RA"/>
    </source>
</evidence>
<protein>
    <submittedName>
        <fullName evidence="2">Uncharacterized protein</fullName>
    </submittedName>
</protein>